<keyword evidence="1" id="KW-1133">Transmembrane helix</keyword>
<dbReference type="Proteomes" id="UP000076023">
    <property type="component" value="Unassembled WGS sequence"/>
</dbReference>
<keyword evidence="1" id="KW-0472">Membrane</keyword>
<comment type="caution">
    <text evidence="2">The sequence shown here is derived from an EMBL/GenBank/DDBJ whole genome shotgun (WGS) entry which is preliminary data.</text>
</comment>
<dbReference type="PROSITE" id="PS51257">
    <property type="entry name" value="PROKAR_LIPOPROTEIN"/>
    <property type="match status" value="1"/>
</dbReference>
<feature type="transmembrane region" description="Helical" evidence="1">
    <location>
        <begin position="99"/>
        <end position="120"/>
    </location>
</feature>
<reference evidence="3" key="1">
    <citation type="journal article" date="2017" name="Genome Announc.">
        <title>Draft Genome Sequence of Terrimicrobium sacchariphilum NM-5T, a Facultative Anaerobic Soil Bacterium of the Class Spartobacteria.</title>
        <authorList>
            <person name="Qiu Y.L."/>
            <person name="Tourlousse D.M."/>
            <person name="Matsuura N."/>
            <person name="Ohashi A."/>
            <person name="Sekiguchi Y."/>
        </authorList>
    </citation>
    <scope>NUCLEOTIDE SEQUENCE [LARGE SCALE GENOMIC DNA]</scope>
    <source>
        <strain evidence="3">NM-5</strain>
    </source>
</reference>
<dbReference type="EMBL" id="BDCO01000002">
    <property type="protein sequence ID" value="GAT32378.1"/>
    <property type="molecule type" value="Genomic_DNA"/>
</dbReference>
<evidence type="ECO:0000313" key="2">
    <source>
        <dbReference type="EMBL" id="GAT32378.1"/>
    </source>
</evidence>
<protein>
    <recommendedName>
        <fullName evidence="4">DUF3592 domain-containing protein</fullName>
    </recommendedName>
</protein>
<dbReference type="InParanoid" id="A0A146G6G0"/>
<keyword evidence="1" id="KW-0812">Transmembrane</keyword>
<keyword evidence="3" id="KW-1185">Reference proteome</keyword>
<gene>
    <name evidence="2" type="ORF">TSACC_2776</name>
</gene>
<name>A0A146G6G0_TERSA</name>
<dbReference type="STRING" id="690879.TSACC_2776"/>
<proteinExistence type="predicted"/>
<organism evidence="2 3">
    <name type="scientific">Terrimicrobium sacchariphilum</name>
    <dbReference type="NCBI Taxonomy" id="690879"/>
    <lineage>
        <taxon>Bacteria</taxon>
        <taxon>Pseudomonadati</taxon>
        <taxon>Verrucomicrobiota</taxon>
        <taxon>Terrimicrobiia</taxon>
        <taxon>Terrimicrobiales</taxon>
        <taxon>Terrimicrobiaceae</taxon>
        <taxon>Terrimicrobium</taxon>
    </lineage>
</organism>
<feature type="transmembrane region" description="Helical" evidence="1">
    <location>
        <begin position="5"/>
        <end position="25"/>
    </location>
</feature>
<dbReference type="AlphaFoldDB" id="A0A146G6G0"/>
<sequence>MEKLYFLLCGIGCAVFGACLLWRRLDLFLNGERTPGRVVGWEPRGRRVYFHPVVAFTAVDGAQYQITSYAGYSTKPEIDSFPVIYLSRRPAKALVYSALHFWAAPLVLLAISAGPLFLFFR</sequence>
<evidence type="ECO:0008006" key="4">
    <source>
        <dbReference type="Google" id="ProtNLM"/>
    </source>
</evidence>
<accession>A0A146G6G0</accession>
<evidence type="ECO:0000313" key="3">
    <source>
        <dbReference type="Proteomes" id="UP000076023"/>
    </source>
</evidence>
<evidence type="ECO:0000256" key="1">
    <source>
        <dbReference type="SAM" id="Phobius"/>
    </source>
</evidence>